<reference evidence="1 2" key="1">
    <citation type="journal article" date="2016" name="Nat. Commun.">
        <title>Thousands of microbial genomes shed light on interconnected biogeochemical processes in an aquifer system.</title>
        <authorList>
            <person name="Anantharaman K."/>
            <person name="Brown C.T."/>
            <person name="Hug L.A."/>
            <person name="Sharon I."/>
            <person name="Castelle C.J."/>
            <person name="Probst A.J."/>
            <person name="Thomas B.C."/>
            <person name="Singh A."/>
            <person name="Wilkins M.J."/>
            <person name="Karaoz U."/>
            <person name="Brodie E.L."/>
            <person name="Williams K.H."/>
            <person name="Hubbard S.S."/>
            <person name="Banfield J.F."/>
        </authorList>
    </citation>
    <scope>NUCLEOTIDE SEQUENCE [LARGE SCALE GENOMIC DNA]</scope>
</reference>
<sequence>MPRYAIRGKIKRYIELHQNEDLHGTVIFFCPNTIVTRYVQRFTKRFFDEEGGEENVTIYVTSYEEMKIGNIGEKVELWD</sequence>
<accession>A0A1F7GE14</accession>
<dbReference type="AlphaFoldDB" id="A0A1F7GE14"/>
<organism evidence="1 2">
    <name type="scientific">Candidatus Roizmanbacteria bacterium RIFCSPHIGHO2_01_FULL_39_12b</name>
    <dbReference type="NCBI Taxonomy" id="1802030"/>
    <lineage>
        <taxon>Bacteria</taxon>
        <taxon>Candidatus Roizmaniibacteriota</taxon>
    </lineage>
</organism>
<proteinExistence type="predicted"/>
<dbReference type="EMBL" id="MFZF01000003">
    <property type="protein sequence ID" value="OGK17129.1"/>
    <property type="molecule type" value="Genomic_DNA"/>
</dbReference>
<protein>
    <submittedName>
        <fullName evidence="1">Uncharacterized protein</fullName>
    </submittedName>
</protein>
<dbReference type="Proteomes" id="UP000178372">
    <property type="component" value="Unassembled WGS sequence"/>
</dbReference>
<evidence type="ECO:0000313" key="1">
    <source>
        <dbReference type="EMBL" id="OGK17129.1"/>
    </source>
</evidence>
<comment type="caution">
    <text evidence="1">The sequence shown here is derived from an EMBL/GenBank/DDBJ whole genome shotgun (WGS) entry which is preliminary data.</text>
</comment>
<name>A0A1F7GE14_9BACT</name>
<evidence type="ECO:0000313" key="2">
    <source>
        <dbReference type="Proteomes" id="UP000178372"/>
    </source>
</evidence>
<gene>
    <name evidence="1" type="ORF">A2690_02030</name>
</gene>